<protein>
    <submittedName>
        <fullName evidence="2">Uncharacterized protein</fullName>
    </submittedName>
</protein>
<name>A0A8H7HLD9_9AGAM</name>
<feature type="non-terminal residue" evidence="2">
    <location>
        <position position="201"/>
    </location>
</feature>
<gene>
    <name evidence="2" type="ORF">RHS03_08048</name>
</gene>
<comment type="caution">
    <text evidence="2">The sequence shown here is derived from an EMBL/GenBank/DDBJ whole genome shotgun (WGS) entry which is preliminary data.</text>
</comment>
<sequence length="201" mass="22347">MPPTSNRLLCPCSSAPSRLTSLCSSQATTTATGVTPRQAQFNSQLEDQPTKPECGHGLRKRVPTKCLSQYSKERQQSARIQQGKEQKSKRHGKDKGKTRNGSANTQPHKGQMYINDARVSDNKEQLELDNPTFCNRFIHTLEKVLGQSFKHESKETLKVILDNLHTDQATQNATQGGYPEVFGLLTQVLGELATAFMLYAN</sequence>
<feature type="compositionally biased region" description="Basic residues" evidence="1">
    <location>
        <begin position="87"/>
        <end position="98"/>
    </location>
</feature>
<evidence type="ECO:0000313" key="2">
    <source>
        <dbReference type="EMBL" id="KAF8695484.1"/>
    </source>
</evidence>
<proteinExistence type="predicted"/>
<feature type="compositionally biased region" description="Basic and acidic residues" evidence="1">
    <location>
        <begin position="71"/>
        <end position="86"/>
    </location>
</feature>
<accession>A0A8H7HLD9</accession>
<feature type="non-terminal residue" evidence="2">
    <location>
        <position position="1"/>
    </location>
</feature>
<evidence type="ECO:0000313" key="3">
    <source>
        <dbReference type="Proteomes" id="UP000602905"/>
    </source>
</evidence>
<feature type="compositionally biased region" description="Polar residues" evidence="1">
    <location>
        <begin position="99"/>
        <end position="108"/>
    </location>
</feature>
<dbReference type="Proteomes" id="UP000602905">
    <property type="component" value="Unassembled WGS sequence"/>
</dbReference>
<organism evidence="2 3">
    <name type="scientific">Rhizoctonia solani</name>
    <dbReference type="NCBI Taxonomy" id="456999"/>
    <lineage>
        <taxon>Eukaryota</taxon>
        <taxon>Fungi</taxon>
        <taxon>Dikarya</taxon>
        <taxon>Basidiomycota</taxon>
        <taxon>Agaricomycotina</taxon>
        <taxon>Agaricomycetes</taxon>
        <taxon>Cantharellales</taxon>
        <taxon>Ceratobasidiaceae</taxon>
        <taxon>Rhizoctonia</taxon>
    </lineage>
</organism>
<feature type="compositionally biased region" description="Polar residues" evidence="1">
    <location>
        <begin position="25"/>
        <end position="47"/>
    </location>
</feature>
<evidence type="ECO:0000256" key="1">
    <source>
        <dbReference type="SAM" id="MobiDB-lite"/>
    </source>
</evidence>
<feature type="region of interest" description="Disordered" evidence="1">
    <location>
        <begin position="25"/>
        <end position="110"/>
    </location>
</feature>
<reference evidence="2" key="1">
    <citation type="submission" date="2020-09" db="EMBL/GenBank/DDBJ databases">
        <title>Comparative genome analyses of four rice-infecting Rhizoctonia solani isolates reveal extensive enrichment of homogalacturonan modification genes.</title>
        <authorList>
            <person name="Lee D.-Y."/>
            <person name="Jeon J."/>
            <person name="Kim K.-T."/>
            <person name="Cheong K."/>
            <person name="Song H."/>
            <person name="Choi G."/>
            <person name="Ko J."/>
            <person name="Opiyo S.O."/>
            <person name="Zuo S."/>
            <person name="Madhav S."/>
            <person name="Lee Y.-H."/>
            <person name="Wang G.-L."/>
        </authorList>
    </citation>
    <scope>NUCLEOTIDE SEQUENCE</scope>
    <source>
        <strain evidence="2">AG1-IA WGL</strain>
    </source>
</reference>
<dbReference type="EMBL" id="JACYCD010000371">
    <property type="protein sequence ID" value="KAF8695484.1"/>
    <property type="molecule type" value="Genomic_DNA"/>
</dbReference>
<dbReference type="AlphaFoldDB" id="A0A8H7HLD9"/>